<accession>A0ABR3VDP8</accession>
<keyword evidence="4" id="KW-1185">Reference proteome</keyword>
<dbReference type="Gene3D" id="2.170.270.10">
    <property type="entry name" value="SET domain"/>
    <property type="match status" value="1"/>
</dbReference>
<feature type="region of interest" description="Disordered" evidence="1">
    <location>
        <begin position="102"/>
        <end position="125"/>
    </location>
</feature>
<feature type="compositionally biased region" description="Basic residues" evidence="1">
    <location>
        <begin position="368"/>
        <end position="386"/>
    </location>
</feature>
<dbReference type="SUPFAM" id="SSF82199">
    <property type="entry name" value="SET domain"/>
    <property type="match status" value="1"/>
</dbReference>
<evidence type="ECO:0000313" key="3">
    <source>
        <dbReference type="EMBL" id="KAL1839842.1"/>
    </source>
</evidence>
<protein>
    <recommendedName>
        <fullName evidence="2">SET domain-containing protein</fullName>
    </recommendedName>
</protein>
<sequence length="488" mass="51055">MLSVCLLTQTVVSINPSPPCLILAPSHLLARPPADLPAVRLSLVSRSVGYGLFAARDFAPGEFILHEAPLIVARYNERFSADADLMRGQAAACRAVLFPRPTASGSASPGNTRSKSPAPYSPSSPTEIAQAMAIAFPALAARLGVAPPDDWDGVVNWVMNPAAAADPAQGLSTANADGVGGLGMNLVPGQGRYAGSLVTRDEYEAYMAPFRGSVAAASAAAGASEGDETTTAAAAAAAAAAAGERRASGPTTTPTSTAPAPVSEKEAREACREFFRHYAFQVPPTARNQSGRGASRQASPNGGTRPSISITGRSIDEAGSGSRASSPSPSSTTGEACIYLLASLINHCCTPDPSSSGHRHLHLHLHGSIHHHNHHRSRSPGRKHRTTTSTDTTHSKDHSTTTNSTASNHNNTHHYKPPPGPNCTWRIGPSGLAHFVRPRHICVQARRAIRAGEQLTWDYGKRDKGFACECETCREGLIGSLGSVCNVI</sequence>
<dbReference type="EMBL" id="JAZGSY010000138">
    <property type="protein sequence ID" value="KAL1839842.1"/>
    <property type="molecule type" value="Genomic_DNA"/>
</dbReference>
<evidence type="ECO:0000313" key="4">
    <source>
        <dbReference type="Proteomes" id="UP001583172"/>
    </source>
</evidence>
<organism evidence="3 4">
    <name type="scientific">Humicola insolens</name>
    <name type="common">Soft-rot fungus</name>
    <dbReference type="NCBI Taxonomy" id="85995"/>
    <lineage>
        <taxon>Eukaryota</taxon>
        <taxon>Fungi</taxon>
        <taxon>Dikarya</taxon>
        <taxon>Ascomycota</taxon>
        <taxon>Pezizomycotina</taxon>
        <taxon>Sordariomycetes</taxon>
        <taxon>Sordariomycetidae</taxon>
        <taxon>Sordariales</taxon>
        <taxon>Chaetomiaceae</taxon>
        <taxon>Mycothermus</taxon>
    </lineage>
</organism>
<gene>
    <name evidence="3" type="ORF">VTJ49DRAFT_1073</name>
</gene>
<dbReference type="Proteomes" id="UP001583172">
    <property type="component" value="Unassembled WGS sequence"/>
</dbReference>
<dbReference type="SMART" id="SM00317">
    <property type="entry name" value="SET"/>
    <property type="match status" value="1"/>
</dbReference>
<feature type="compositionally biased region" description="Low complexity" evidence="1">
    <location>
        <begin position="114"/>
        <end position="125"/>
    </location>
</feature>
<feature type="compositionally biased region" description="Low complexity" evidence="1">
    <location>
        <begin position="234"/>
        <end position="262"/>
    </location>
</feature>
<feature type="domain" description="SET" evidence="2">
    <location>
        <begin position="37"/>
        <end position="460"/>
    </location>
</feature>
<feature type="region of interest" description="Disordered" evidence="1">
    <location>
        <begin position="282"/>
        <end position="333"/>
    </location>
</feature>
<comment type="caution">
    <text evidence="3">The sequence shown here is derived from an EMBL/GenBank/DDBJ whole genome shotgun (WGS) entry which is preliminary data.</text>
</comment>
<dbReference type="InterPro" id="IPR001214">
    <property type="entry name" value="SET_dom"/>
</dbReference>
<dbReference type="PROSITE" id="PS50280">
    <property type="entry name" value="SET"/>
    <property type="match status" value="1"/>
</dbReference>
<dbReference type="Pfam" id="PF00856">
    <property type="entry name" value="SET"/>
    <property type="match status" value="1"/>
</dbReference>
<feature type="compositionally biased region" description="Polar residues" evidence="1">
    <location>
        <begin position="103"/>
        <end position="113"/>
    </location>
</feature>
<reference evidence="3 4" key="1">
    <citation type="journal article" date="2024" name="Commun. Biol.">
        <title>Comparative genomic analysis of thermophilic fungi reveals convergent evolutionary adaptations and gene losses.</title>
        <authorList>
            <person name="Steindorff A.S."/>
            <person name="Aguilar-Pontes M.V."/>
            <person name="Robinson A.J."/>
            <person name="Andreopoulos B."/>
            <person name="LaButti K."/>
            <person name="Kuo A."/>
            <person name="Mondo S."/>
            <person name="Riley R."/>
            <person name="Otillar R."/>
            <person name="Haridas S."/>
            <person name="Lipzen A."/>
            <person name="Grimwood J."/>
            <person name="Schmutz J."/>
            <person name="Clum A."/>
            <person name="Reid I.D."/>
            <person name="Moisan M.C."/>
            <person name="Butler G."/>
            <person name="Nguyen T.T.M."/>
            <person name="Dewar K."/>
            <person name="Conant G."/>
            <person name="Drula E."/>
            <person name="Henrissat B."/>
            <person name="Hansel C."/>
            <person name="Singer S."/>
            <person name="Hutchinson M.I."/>
            <person name="de Vries R.P."/>
            <person name="Natvig D.O."/>
            <person name="Powell A.J."/>
            <person name="Tsang A."/>
            <person name="Grigoriev I.V."/>
        </authorList>
    </citation>
    <scope>NUCLEOTIDE SEQUENCE [LARGE SCALE GENOMIC DNA]</scope>
    <source>
        <strain evidence="3 4">CBS 620.91</strain>
    </source>
</reference>
<feature type="region of interest" description="Disordered" evidence="1">
    <location>
        <begin position="368"/>
        <end position="422"/>
    </location>
</feature>
<name>A0ABR3VDP8_HUMIN</name>
<feature type="compositionally biased region" description="Low complexity" evidence="1">
    <location>
        <begin position="318"/>
        <end position="331"/>
    </location>
</feature>
<feature type="compositionally biased region" description="Low complexity" evidence="1">
    <location>
        <begin position="400"/>
        <end position="410"/>
    </location>
</feature>
<dbReference type="CDD" id="cd08161">
    <property type="entry name" value="SET"/>
    <property type="match status" value="1"/>
</dbReference>
<feature type="compositionally biased region" description="Polar residues" evidence="1">
    <location>
        <begin position="286"/>
        <end position="312"/>
    </location>
</feature>
<evidence type="ECO:0000256" key="1">
    <source>
        <dbReference type="SAM" id="MobiDB-lite"/>
    </source>
</evidence>
<proteinExistence type="predicted"/>
<dbReference type="InterPro" id="IPR046341">
    <property type="entry name" value="SET_dom_sf"/>
</dbReference>
<evidence type="ECO:0000259" key="2">
    <source>
        <dbReference type="PROSITE" id="PS50280"/>
    </source>
</evidence>
<feature type="region of interest" description="Disordered" evidence="1">
    <location>
        <begin position="234"/>
        <end position="267"/>
    </location>
</feature>